<feature type="compositionally biased region" description="Basic and acidic residues" evidence="5">
    <location>
        <begin position="231"/>
        <end position="250"/>
    </location>
</feature>
<dbReference type="Proteomes" id="UP001153712">
    <property type="component" value="Chromosome 4"/>
</dbReference>
<organism evidence="7 8">
    <name type="scientific">Phyllotreta striolata</name>
    <name type="common">Striped flea beetle</name>
    <name type="synonym">Crioceris striolata</name>
    <dbReference type="NCBI Taxonomy" id="444603"/>
    <lineage>
        <taxon>Eukaryota</taxon>
        <taxon>Metazoa</taxon>
        <taxon>Ecdysozoa</taxon>
        <taxon>Arthropoda</taxon>
        <taxon>Hexapoda</taxon>
        <taxon>Insecta</taxon>
        <taxon>Pterygota</taxon>
        <taxon>Neoptera</taxon>
        <taxon>Endopterygota</taxon>
        <taxon>Coleoptera</taxon>
        <taxon>Polyphaga</taxon>
        <taxon>Cucujiformia</taxon>
        <taxon>Chrysomeloidea</taxon>
        <taxon>Chrysomelidae</taxon>
        <taxon>Galerucinae</taxon>
        <taxon>Alticini</taxon>
        <taxon>Phyllotreta</taxon>
    </lineage>
</organism>
<dbReference type="Gene3D" id="3.30.70.330">
    <property type="match status" value="1"/>
</dbReference>
<dbReference type="InterPro" id="IPR000504">
    <property type="entry name" value="RRM_dom"/>
</dbReference>
<dbReference type="PROSITE" id="PS50102">
    <property type="entry name" value="RRM"/>
    <property type="match status" value="1"/>
</dbReference>
<reference evidence="7" key="1">
    <citation type="submission" date="2022-01" db="EMBL/GenBank/DDBJ databases">
        <authorList>
            <person name="King R."/>
        </authorList>
    </citation>
    <scope>NUCLEOTIDE SEQUENCE</scope>
</reference>
<evidence type="ECO:0000256" key="2">
    <source>
        <dbReference type="ARBA" id="ARBA00022884"/>
    </source>
</evidence>
<dbReference type="SUPFAM" id="SSF54928">
    <property type="entry name" value="RNA-binding domain, RBD"/>
    <property type="match status" value="1"/>
</dbReference>
<evidence type="ECO:0000313" key="8">
    <source>
        <dbReference type="Proteomes" id="UP001153712"/>
    </source>
</evidence>
<keyword evidence="8" id="KW-1185">Reference proteome</keyword>
<dbReference type="Pfam" id="PF00076">
    <property type="entry name" value="RRM_1"/>
    <property type="match status" value="1"/>
</dbReference>
<protein>
    <recommendedName>
        <fullName evidence="6">RRM domain-containing protein</fullName>
    </recommendedName>
</protein>
<comment type="subcellular location">
    <subcellularLocation>
        <location evidence="1">Nucleus</location>
        <location evidence="1">Nucleolus</location>
    </subcellularLocation>
</comment>
<dbReference type="CDD" id="cd12307">
    <property type="entry name" value="RRM_NIFK_like"/>
    <property type="match status" value="1"/>
</dbReference>
<keyword evidence="3" id="KW-0539">Nucleus</keyword>
<evidence type="ECO:0000256" key="3">
    <source>
        <dbReference type="ARBA" id="ARBA00023242"/>
    </source>
</evidence>
<dbReference type="OrthoDB" id="21467at2759"/>
<gene>
    <name evidence="7" type="ORF">PHYEVI_LOCUS7250</name>
</gene>
<accession>A0A9N9TUX5</accession>
<evidence type="ECO:0000313" key="7">
    <source>
        <dbReference type="EMBL" id="CAG9860902.1"/>
    </source>
</evidence>
<dbReference type="InterPro" id="IPR012677">
    <property type="entry name" value="Nucleotide-bd_a/b_plait_sf"/>
</dbReference>
<dbReference type="AlphaFoldDB" id="A0A9N9TUX5"/>
<dbReference type="SMART" id="SM00360">
    <property type="entry name" value="RRM"/>
    <property type="match status" value="1"/>
</dbReference>
<dbReference type="InterPro" id="IPR035979">
    <property type="entry name" value="RBD_domain_sf"/>
</dbReference>
<feature type="region of interest" description="Disordered" evidence="5">
    <location>
        <begin position="211"/>
        <end position="265"/>
    </location>
</feature>
<name>A0A9N9TUX5_PHYSR</name>
<evidence type="ECO:0000256" key="5">
    <source>
        <dbReference type="SAM" id="MobiDB-lite"/>
    </source>
</evidence>
<evidence type="ECO:0000256" key="1">
    <source>
        <dbReference type="ARBA" id="ARBA00004604"/>
    </source>
</evidence>
<evidence type="ECO:0000256" key="4">
    <source>
        <dbReference type="PROSITE-ProRule" id="PRU00176"/>
    </source>
</evidence>
<evidence type="ECO:0000259" key="6">
    <source>
        <dbReference type="PROSITE" id="PS50102"/>
    </source>
</evidence>
<dbReference type="EMBL" id="OU900097">
    <property type="protein sequence ID" value="CAG9860902.1"/>
    <property type="molecule type" value="Genomic_DNA"/>
</dbReference>
<dbReference type="GO" id="GO:0003723">
    <property type="term" value="F:RNA binding"/>
    <property type="evidence" value="ECO:0007669"/>
    <property type="project" value="UniProtKB-UniRule"/>
</dbReference>
<feature type="domain" description="RRM" evidence="6">
    <location>
        <begin position="54"/>
        <end position="132"/>
    </location>
</feature>
<proteinExistence type="predicted"/>
<sequence length="299" mass="33823">MSKIRSAEVLSLDKSKQKELVKETKEIKKKLKDGTITVKEARRARKLNVEQSRGLVFISHLPHGFFEQELRNYYKQFGKVTNVRVCRSGNSGRSKGFGYVEFAQPEVAKIAADTMNNYLMFKKRITAEYVPYEKRPKGIFIGKSTTLEKYSKKARRDRQKQANLNMNETTHARRASLRISRLAKRLEKLGELGVDMSNSLDVMPVIERGGEEKRLENGGKIGRSPSGRSRSKSEAENGDGASKKPSPEVKKSRKSIGKVEKTGLLDRETVRKVARELIKKKGDSLVKVAGKPKRKSVKK</sequence>
<dbReference type="GO" id="GO:0005730">
    <property type="term" value="C:nucleolus"/>
    <property type="evidence" value="ECO:0007669"/>
    <property type="project" value="UniProtKB-SubCell"/>
</dbReference>
<dbReference type="PANTHER" id="PTHR46754">
    <property type="entry name" value="MKI67 FHA DOMAIN-INTERACTING NUCLEOLAR PHOSPHOPROTEIN"/>
    <property type="match status" value="1"/>
</dbReference>
<feature type="region of interest" description="Disordered" evidence="5">
    <location>
        <begin position="150"/>
        <end position="172"/>
    </location>
</feature>
<keyword evidence="2 4" id="KW-0694">RNA-binding</keyword>